<sequence>AAIDFLLLVQGHGYEGFCCMNLSDHSKSIFKQLQELKALTVKLKHSNIGSGNWFAS</sequence>
<protein>
    <submittedName>
        <fullName evidence="1">Uncharacterized protein</fullName>
    </submittedName>
</protein>
<evidence type="ECO:0000313" key="1">
    <source>
        <dbReference type="EMBL" id="KFO73646.1"/>
    </source>
</evidence>
<feature type="non-terminal residue" evidence="1">
    <location>
        <position position="1"/>
    </location>
</feature>
<gene>
    <name evidence="1" type="ORF">N303_07901</name>
</gene>
<name>A0A091FX05_CUCCA</name>
<proteinExistence type="predicted"/>
<dbReference type="Gene3D" id="1.10.287.210">
    <property type="match status" value="1"/>
</dbReference>
<organism evidence="1 2">
    <name type="scientific">Cuculus canorus</name>
    <name type="common">Common cuckoo</name>
    <dbReference type="NCBI Taxonomy" id="55661"/>
    <lineage>
        <taxon>Eukaryota</taxon>
        <taxon>Metazoa</taxon>
        <taxon>Chordata</taxon>
        <taxon>Craniata</taxon>
        <taxon>Vertebrata</taxon>
        <taxon>Euteleostomi</taxon>
        <taxon>Archelosauria</taxon>
        <taxon>Archosauria</taxon>
        <taxon>Dinosauria</taxon>
        <taxon>Saurischia</taxon>
        <taxon>Theropoda</taxon>
        <taxon>Coelurosauria</taxon>
        <taxon>Aves</taxon>
        <taxon>Neognathae</taxon>
        <taxon>Neoaves</taxon>
        <taxon>Otidimorphae</taxon>
        <taxon>Cuculiformes</taxon>
        <taxon>Cuculidae</taxon>
        <taxon>Cuculus</taxon>
    </lineage>
</organism>
<dbReference type="Proteomes" id="UP000053760">
    <property type="component" value="Unassembled WGS sequence"/>
</dbReference>
<keyword evidence="2" id="KW-1185">Reference proteome</keyword>
<dbReference type="AlphaFoldDB" id="A0A091FX05"/>
<evidence type="ECO:0000313" key="2">
    <source>
        <dbReference type="Proteomes" id="UP000053760"/>
    </source>
</evidence>
<accession>A0A091FX05</accession>
<feature type="non-terminal residue" evidence="1">
    <location>
        <position position="56"/>
    </location>
</feature>
<reference evidence="1 2" key="1">
    <citation type="submission" date="2014-04" db="EMBL/GenBank/DDBJ databases">
        <title>Genome evolution of avian class.</title>
        <authorList>
            <person name="Zhang G."/>
            <person name="Li C."/>
        </authorList>
    </citation>
    <scope>NUCLEOTIDE SEQUENCE [LARGE SCALE GENOMIC DNA]</scope>
    <source>
        <strain evidence="1">BGI_N303</strain>
    </source>
</reference>
<dbReference type="EMBL" id="KL447463">
    <property type="protein sequence ID" value="KFO73646.1"/>
    <property type="molecule type" value="Genomic_DNA"/>
</dbReference>